<dbReference type="GO" id="GO:0016740">
    <property type="term" value="F:transferase activity"/>
    <property type="evidence" value="ECO:0007669"/>
    <property type="project" value="UniProtKB-KW"/>
</dbReference>
<dbReference type="PANTHER" id="PTHR45586">
    <property type="entry name" value="TPR REPEAT-CONTAINING PROTEIN PA4667"/>
    <property type="match status" value="1"/>
</dbReference>
<gene>
    <name evidence="3" type="ORF">MSKU9_2995</name>
</gene>
<reference evidence="4" key="1">
    <citation type="submission" date="2017-01" db="EMBL/GenBank/DDBJ databases">
        <title>Komagataeibacter sp. MSKU9 whole genome sequencing project.</title>
        <authorList>
            <person name="Matsutani M."/>
            <person name="Naloka K."/>
            <person name="Theeragool G."/>
            <person name="Yakushi T."/>
            <person name="Matsushita K."/>
        </authorList>
    </citation>
    <scope>NUCLEOTIDE SEQUENCE [LARGE SCALE GENOMIC DNA]</scope>
    <source>
        <strain evidence="4">MSKU9</strain>
    </source>
</reference>
<sequence length="723" mass="78559">MNANSAGRQDMDRRGILARGHAALRAGDINTARACFAALRARHSDDPDALHGLACVALAAGRPDLAITLAGQAVRLSPQGPFHEVLARALLVQGHHMAAQAAIRAACMCQPDDVPVLLACAEIMEATGDPWAAAEAYVRAVTISPAPAVQARRLHARFLWRRGQRDAAIQQMHHMIRRVPDPVLMHELAEMLLAHRLPEQAEAVVRAVVAHDPDDGVALSLLGTLLFARGRMRPAAAVLERAMAHGPTVETCSNLGLARMALGDMRGAGSAFAIAMRLRPDDARIALNHATGLFEGGNVMQAATVYETILAHDPPPDRDTQARARFNLGVACLAQGKLRQGWKLWESRLDFLPAHPSASRLPRWDGHGLPAGWALLVHVTGQGLGDAVHFLRYVPLAARRVPVVLEVPASLRRLAATLGQGETYPIKIITHNINDSAGSAAQCDLFSLPHLLGADSVPPFRPYLGESPWRQPSGRKGPLRVGLCHAGNAAYRFDARRSIPVEDLSALGEIAGIEFISLRPQAVDMVDPPFVRHELPSDADLMDTARLIATLDLVISVDTLSAHLAGAMGCPVWLLCRFGGDWRWSPAFDLPVPAMAGRLPEPDPLPSGNGKKLRETSGFEASLNDREVSIEALVRKLQEASSFRENTASGNFYCFLSTICFQIISRHRNMLPPLRPASQWYPNLRLFRQASLLPPQQAWTPVMADLCRTLRVWAAGWRRDAGT</sequence>
<keyword evidence="3" id="KW-0808">Transferase</keyword>
<dbReference type="SMART" id="SM00028">
    <property type="entry name" value="TPR"/>
    <property type="match status" value="7"/>
</dbReference>
<dbReference type="PANTHER" id="PTHR45586:SF1">
    <property type="entry name" value="LIPOPOLYSACCHARIDE ASSEMBLY PROTEIN B"/>
    <property type="match status" value="1"/>
</dbReference>
<dbReference type="InterPro" id="IPR011990">
    <property type="entry name" value="TPR-like_helical_dom_sf"/>
</dbReference>
<protein>
    <submittedName>
        <fullName evidence="3">O-linked N-acetylglucosamine transferase</fullName>
    </submittedName>
</protein>
<dbReference type="EMBL" id="BDLU01000064">
    <property type="protein sequence ID" value="GCE84854.1"/>
    <property type="molecule type" value="Genomic_DNA"/>
</dbReference>
<keyword evidence="1" id="KW-0677">Repeat</keyword>
<dbReference type="InterPro" id="IPR051012">
    <property type="entry name" value="CellSynth/LPSAsmb/PSIAsmb"/>
</dbReference>
<comment type="caution">
    <text evidence="3">The sequence shown here is derived from an EMBL/GenBank/DDBJ whole genome shotgun (WGS) entry which is preliminary data.</text>
</comment>
<name>A0A4P5NX23_9PROT</name>
<dbReference type="InterPro" id="IPR019734">
    <property type="entry name" value="TPR_rpt"/>
</dbReference>
<dbReference type="Gene3D" id="1.25.40.10">
    <property type="entry name" value="Tetratricopeptide repeat domain"/>
    <property type="match status" value="3"/>
</dbReference>
<keyword evidence="4" id="KW-1185">Reference proteome</keyword>
<dbReference type="Gene3D" id="3.40.50.2000">
    <property type="entry name" value="Glycogen Phosphorylase B"/>
    <property type="match status" value="1"/>
</dbReference>
<organism evidence="3 4">
    <name type="scientific">Komagataeibacter diospyri</name>
    <dbReference type="NCBI Taxonomy" id="1932662"/>
    <lineage>
        <taxon>Bacteria</taxon>
        <taxon>Pseudomonadati</taxon>
        <taxon>Pseudomonadota</taxon>
        <taxon>Alphaproteobacteria</taxon>
        <taxon>Acetobacterales</taxon>
        <taxon>Acetobacteraceae</taxon>
        <taxon>Komagataeibacter</taxon>
    </lineage>
</organism>
<evidence type="ECO:0000256" key="2">
    <source>
        <dbReference type="ARBA" id="ARBA00022803"/>
    </source>
</evidence>
<dbReference type="RefSeq" id="WP_227002515.1">
    <property type="nucleotide sequence ID" value="NZ_BDLU01000064.1"/>
</dbReference>
<dbReference type="Proteomes" id="UP000315095">
    <property type="component" value="Unassembled WGS sequence"/>
</dbReference>
<dbReference type="SUPFAM" id="SSF53756">
    <property type="entry name" value="UDP-Glycosyltransferase/glycogen phosphorylase"/>
    <property type="match status" value="1"/>
</dbReference>
<keyword evidence="2" id="KW-0802">TPR repeat</keyword>
<dbReference type="SUPFAM" id="SSF48452">
    <property type="entry name" value="TPR-like"/>
    <property type="match status" value="1"/>
</dbReference>
<proteinExistence type="predicted"/>
<evidence type="ECO:0000313" key="4">
    <source>
        <dbReference type="Proteomes" id="UP000315095"/>
    </source>
</evidence>
<dbReference type="AlphaFoldDB" id="A0A4P5NX23"/>
<accession>A0A4P5NX23</accession>
<evidence type="ECO:0000256" key="1">
    <source>
        <dbReference type="ARBA" id="ARBA00022737"/>
    </source>
</evidence>
<dbReference type="Pfam" id="PF13432">
    <property type="entry name" value="TPR_16"/>
    <property type="match status" value="3"/>
</dbReference>
<evidence type="ECO:0000313" key="3">
    <source>
        <dbReference type="EMBL" id="GCE84854.1"/>
    </source>
</evidence>